<reference evidence="1 2" key="1">
    <citation type="submission" date="2019-05" db="EMBL/GenBank/DDBJ databases">
        <title>Mikania micrantha, genome provides insights into the molecular mechanism of rapid growth.</title>
        <authorList>
            <person name="Liu B."/>
        </authorList>
    </citation>
    <scope>NUCLEOTIDE SEQUENCE [LARGE SCALE GENOMIC DNA]</scope>
    <source>
        <strain evidence="1">NLD-2019</strain>
        <tissue evidence="1">Leaf</tissue>
    </source>
</reference>
<protein>
    <submittedName>
        <fullName evidence="1">Uncharacterized protein</fullName>
    </submittedName>
</protein>
<sequence length="157" mass="17419">MPSSPRHPPRVLPDDVIVIGVLTAKWSLDLKDVRCDLEPVLVANYVWHYAVALTLIEGVQQVDASGTKLQGNPIFWSVIQQAEPKNDKFYEDISKKWPISFLRRALSGTSLYLDFRRRGQRRRRASGLATTGSFRLGTLISHDKDGDEVAAATGASG</sequence>
<evidence type="ECO:0000313" key="1">
    <source>
        <dbReference type="EMBL" id="KAD5803254.1"/>
    </source>
</evidence>
<gene>
    <name evidence="1" type="ORF">E3N88_14614</name>
</gene>
<dbReference type="EMBL" id="SZYD01000007">
    <property type="protein sequence ID" value="KAD5803254.1"/>
    <property type="molecule type" value="Genomic_DNA"/>
</dbReference>
<dbReference type="Proteomes" id="UP000326396">
    <property type="component" value="Linkage Group LG15"/>
</dbReference>
<dbReference type="AlphaFoldDB" id="A0A5N6P1X7"/>
<keyword evidence="2" id="KW-1185">Reference proteome</keyword>
<evidence type="ECO:0000313" key="2">
    <source>
        <dbReference type="Proteomes" id="UP000326396"/>
    </source>
</evidence>
<dbReference type="OrthoDB" id="271325at2759"/>
<name>A0A5N6P1X7_9ASTR</name>
<comment type="caution">
    <text evidence="1">The sequence shown here is derived from an EMBL/GenBank/DDBJ whole genome shotgun (WGS) entry which is preliminary data.</text>
</comment>
<accession>A0A5N6P1X7</accession>
<proteinExistence type="predicted"/>
<organism evidence="1 2">
    <name type="scientific">Mikania micrantha</name>
    <name type="common">bitter vine</name>
    <dbReference type="NCBI Taxonomy" id="192012"/>
    <lineage>
        <taxon>Eukaryota</taxon>
        <taxon>Viridiplantae</taxon>
        <taxon>Streptophyta</taxon>
        <taxon>Embryophyta</taxon>
        <taxon>Tracheophyta</taxon>
        <taxon>Spermatophyta</taxon>
        <taxon>Magnoliopsida</taxon>
        <taxon>eudicotyledons</taxon>
        <taxon>Gunneridae</taxon>
        <taxon>Pentapetalae</taxon>
        <taxon>asterids</taxon>
        <taxon>campanulids</taxon>
        <taxon>Asterales</taxon>
        <taxon>Asteraceae</taxon>
        <taxon>Asteroideae</taxon>
        <taxon>Heliantheae alliance</taxon>
        <taxon>Eupatorieae</taxon>
        <taxon>Mikania</taxon>
    </lineage>
</organism>